<accession>A0ACB7TH70</accession>
<evidence type="ECO:0000313" key="1">
    <source>
        <dbReference type="EMBL" id="KAH6946155.1"/>
    </source>
</evidence>
<dbReference type="EMBL" id="CM023481">
    <property type="protein sequence ID" value="KAH6946155.1"/>
    <property type="molecule type" value="Genomic_DNA"/>
</dbReference>
<evidence type="ECO:0000313" key="2">
    <source>
        <dbReference type="Proteomes" id="UP000821845"/>
    </source>
</evidence>
<protein>
    <submittedName>
        <fullName evidence="1">Uncharacterized protein</fullName>
    </submittedName>
</protein>
<proteinExistence type="predicted"/>
<sequence>MMKSPGKGGVPPSSPTDAVAIECLVTWNDRKKVISVSGKEKYHVIGALSNTDIRSALEGGHMEDSWKVLFRYKLGNIRKSLDPTPVIKMAREKFGKKAATTKHYDGQARRTCHVLHQEFLDITGIHLEKKLLSFINTYGERCFHLAKSRRLVSQYASRIEEELLTMAGDAKKSMCL</sequence>
<name>A0ACB7TH70_HYAAI</name>
<organism evidence="1 2">
    <name type="scientific">Hyalomma asiaticum</name>
    <name type="common">Tick</name>
    <dbReference type="NCBI Taxonomy" id="266040"/>
    <lineage>
        <taxon>Eukaryota</taxon>
        <taxon>Metazoa</taxon>
        <taxon>Ecdysozoa</taxon>
        <taxon>Arthropoda</taxon>
        <taxon>Chelicerata</taxon>
        <taxon>Arachnida</taxon>
        <taxon>Acari</taxon>
        <taxon>Parasitiformes</taxon>
        <taxon>Ixodida</taxon>
        <taxon>Ixodoidea</taxon>
        <taxon>Ixodidae</taxon>
        <taxon>Hyalomminae</taxon>
        <taxon>Hyalomma</taxon>
    </lineage>
</organism>
<keyword evidence="2" id="KW-1185">Reference proteome</keyword>
<reference evidence="1" key="1">
    <citation type="submission" date="2020-05" db="EMBL/GenBank/DDBJ databases">
        <title>Large-scale comparative analyses of tick genomes elucidate their genetic diversity and vector capacities.</title>
        <authorList>
            <person name="Jia N."/>
            <person name="Wang J."/>
            <person name="Shi W."/>
            <person name="Du L."/>
            <person name="Sun Y."/>
            <person name="Zhan W."/>
            <person name="Jiang J."/>
            <person name="Wang Q."/>
            <person name="Zhang B."/>
            <person name="Ji P."/>
            <person name="Sakyi L.B."/>
            <person name="Cui X."/>
            <person name="Yuan T."/>
            <person name="Jiang B."/>
            <person name="Yang W."/>
            <person name="Lam T.T.-Y."/>
            <person name="Chang Q."/>
            <person name="Ding S."/>
            <person name="Wang X."/>
            <person name="Zhu J."/>
            <person name="Ruan X."/>
            <person name="Zhao L."/>
            <person name="Wei J."/>
            <person name="Que T."/>
            <person name="Du C."/>
            <person name="Cheng J."/>
            <person name="Dai P."/>
            <person name="Han X."/>
            <person name="Huang E."/>
            <person name="Gao Y."/>
            <person name="Liu J."/>
            <person name="Shao H."/>
            <person name="Ye R."/>
            <person name="Li L."/>
            <person name="Wei W."/>
            <person name="Wang X."/>
            <person name="Wang C."/>
            <person name="Yang T."/>
            <person name="Huo Q."/>
            <person name="Li W."/>
            <person name="Guo W."/>
            <person name="Chen H."/>
            <person name="Zhou L."/>
            <person name="Ni X."/>
            <person name="Tian J."/>
            <person name="Zhou Y."/>
            <person name="Sheng Y."/>
            <person name="Liu T."/>
            <person name="Pan Y."/>
            <person name="Xia L."/>
            <person name="Li J."/>
            <person name="Zhao F."/>
            <person name="Cao W."/>
        </authorList>
    </citation>
    <scope>NUCLEOTIDE SEQUENCE</scope>
    <source>
        <strain evidence="1">Hyas-2018</strain>
    </source>
</reference>
<comment type="caution">
    <text evidence="1">The sequence shown here is derived from an EMBL/GenBank/DDBJ whole genome shotgun (WGS) entry which is preliminary data.</text>
</comment>
<dbReference type="Proteomes" id="UP000821845">
    <property type="component" value="Chromosome 1"/>
</dbReference>
<gene>
    <name evidence="1" type="ORF">HPB50_011908</name>
</gene>